<name>A0A5D5ANI1_9EURY</name>
<dbReference type="PANTHER" id="PTHR33653:SF1">
    <property type="entry name" value="RIBONUCLEASE VAPC2"/>
    <property type="match status" value="1"/>
</dbReference>
<keyword evidence="2 8" id="KW-1277">Toxin-antitoxin system</keyword>
<dbReference type="Proteomes" id="UP000324104">
    <property type="component" value="Unassembled WGS sequence"/>
</dbReference>
<dbReference type="Pfam" id="PF01850">
    <property type="entry name" value="PIN"/>
    <property type="match status" value="1"/>
</dbReference>
<dbReference type="InterPro" id="IPR002716">
    <property type="entry name" value="PIN_dom"/>
</dbReference>
<feature type="domain" description="PIN" evidence="9">
    <location>
        <begin position="3"/>
        <end position="121"/>
    </location>
</feature>
<dbReference type="EMBL" id="VTAW01000003">
    <property type="protein sequence ID" value="TYT63236.1"/>
    <property type="molecule type" value="Genomic_DNA"/>
</dbReference>
<comment type="cofactor">
    <cofactor evidence="1 8">
        <name>Mg(2+)</name>
        <dbReference type="ChEBI" id="CHEBI:18420"/>
    </cofactor>
</comment>
<dbReference type="HAMAP" id="MF_00265">
    <property type="entry name" value="VapC_Nob1"/>
    <property type="match status" value="1"/>
</dbReference>
<dbReference type="CDD" id="cd18739">
    <property type="entry name" value="PIN_VapC4-5_FitB-like"/>
    <property type="match status" value="1"/>
</dbReference>
<feature type="binding site" evidence="8">
    <location>
        <position position="5"/>
    </location>
    <ligand>
        <name>Mg(2+)</name>
        <dbReference type="ChEBI" id="CHEBI:18420"/>
    </ligand>
</feature>
<keyword evidence="8" id="KW-0800">Toxin</keyword>
<comment type="caution">
    <text evidence="10">The sequence shown here is derived from an EMBL/GenBank/DDBJ whole genome shotgun (WGS) entry which is preliminary data.</text>
</comment>
<dbReference type="GO" id="GO:0090729">
    <property type="term" value="F:toxin activity"/>
    <property type="evidence" value="ECO:0007669"/>
    <property type="project" value="UniProtKB-KW"/>
</dbReference>
<dbReference type="GO" id="GO:0016787">
    <property type="term" value="F:hydrolase activity"/>
    <property type="evidence" value="ECO:0007669"/>
    <property type="project" value="UniProtKB-KW"/>
</dbReference>
<dbReference type="EC" id="3.1.-.-" evidence="8"/>
<dbReference type="InterPro" id="IPR050556">
    <property type="entry name" value="Type_II_TA_system_RNase"/>
</dbReference>
<keyword evidence="5 8" id="KW-0378">Hydrolase</keyword>
<gene>
    <name evidence="8" type="primary">vapC</name>
    <name evidence="10" type="ORF">FYC77_03950</name>
</gene>
<keyword evidence="4 8" id="KW-0479">Metal-binding</keyword>
<evidence type="ECO:0000256" key="6">
    <source>
        <dbReference type="ARBA" id="ARBA00022842"/>
    </source>
</evidence>
<dbReference type="PANTHER" id="PTHR33653">
    <property type="entry name" value="RIBONUCLEASE VAPC2"/>
    <property type="match status" value="1"/>
</dbReference>
<dbReference type="RefSeq" id="WP_149080212.1">
    <property type="nucleotide sequence ID" value="NZ_VTAW01000003.1"/>
</dbReference>
<protein>
    <recommendedName>
        <fullName evidence="8">Ribonuclease VapC</fullName>
        <shortName evidence="8">RNase VapC</shortName>
        <ecNumber evidence="8">3.1.-.-</ecNumber>
    </recommendedName>
    <alternativeName>
        <fullName evidence="8">Putative toxin VapC</fullName>
    </alternativeName>
</protein>
<evidence type="ECO:0000256" key="1">
    <source>
        <dbReference type="ARBA" id="ARBA00001946"/>
    </source>
</evidence>
<proteinExistence type="inferred from homology"/>
<comment type="similarity">
    <text evidence="7 8">Belongs to the PINc/VapC protein family.</text>
</comment>
<dbReference type="SUPFAM" id="SSF88723">
    <property type="entry name" value="PIN domain-like"/>
    <property type="match status" value="1"/>
</dbReference>
<evidence type="ECO:0000256" key="7">
    <source>
        <dbReference type="ARBA" id="ARBA00038093"/>
    </source>
</evidence>
<evidence type="ECO:0000256" key="8">
    <source>
        <dbReference type="HAMAP-Rule" id="MF_00265"/>
    </source>
</evidence>
<evidence type="ECO:0000256" key="4">
    <source>
        <dbReference type="ARBA" id="ARBA00022723"/>
    </source>
</evidence>
<keyword evidence="6 8" id="KW-0460">Magnesium</keyword>
<evidence type="ECO:0000256" key="5">
    <source>
        <dbReference type="ARBA" id="ARBA00022801"/>
    </source>
</evidence>
<keyword evidence="3 8" id="KW-0540">Nuclease</keyword>
<dbReference type="GO" id="GO:0004540">
    <property type="term" value="F:RNA nuclease activity"/>
    <property type="evidence" value="ECO:0007669"/>
    <property type="project" value="InterPro"/>
</dbReference>
<evidence type="ECO:0000313" key="10">
    <source>
        <dbReference type="EMBL" id="TYT63236.1"/>
    </source>
</evidence>
<reference evidence="10 11" key="1">
    <citation type="submission" date="2019-08" db="EMBL/GenBank/DDBJ databases">
        <title>Archaea genome.</title>
        <authorList>
            <person name="Kajale S."/>
            <person name="Shouche Y."/>
            <person name="Deshpande N."/>
            <person name="Sharma A."/>
        </authorList>
    </citation>
    <scope>NUCLEOTIDE SEQUENCE [LARGE SCALE GENOMIC DNA]</scope>
    <source>
        <strain evidence="10 11">ESP3B_9</strain>
    </source>
</reference>
<dbReference type="AlphaFoldDB" id="A0A5D5ANI1"/>
<dbReference type="Gene3D" id="3.40.50.1010">
    <property type="entry name" value="5'-nuclease"/>
    <property type="match status" value="1"/>
</dbReference>
<feature type="binding site" evidence="8">
    <location>
        <position position="95"/>
    </location>
    <ligand>
        <name>Mg(2+)</name>
        <dbReference type="ChEBI" id="CHEBI:18420"/>
    </ligand>
</feature>
<organism evidence="10 11">
    <name type="scientific">Natrialba swarupiae</name>
    <dbReference type="NCBI Taxonomy" id="2448032"/>
    <lineage>
        <taxon>Archaea</taxon>
        <taxon>Methanobacteriati</taxon>
        <taxon>Methanobacteriota</taxon>
        <taxon>Stenosarchaea group</taxon>
        <taxon>Halobacteria</taxon>
        <taxon>Halobacteriales</taxon>
        <taxon>Natrialbaceae</taxon>
        <taxon>Natrialba</taxon>
    </lineage>
</organism>
<dbReference type="InterPro" id="IPR029060">
    <property type="entry name" value="PIN-like_dom_sf"/>
</dbReference>
<dbReference type="GO" id="GO:0000287">
    <property type="term" value="F:magnesium ion binding"/>
    <property type="evidence" value="ECO:0007669"/>
    <property type="project" value="UniProtKB-UniRule"/>
</dbReference>
<keyword evidence="11" id="KW-1185">Reference proteome</keyword>
<dbReference type="InterPro" id="IPR022907">
    <property type="entry name" value="VapC_family"/>
</dbReference>
<evidence type="ECO:0000256" key="2">
    <source>
        <dbReference type="ARBA" id="ARBA00022649"/>
    </source>
</evidence>
<accession>A0A5D5ANI1</accession>
<evidence type="ECO:0000259" key="9">
    <source>
        <dbReference type="Pfam" id="PF01850"/>
    </source>
</evidence>
<comment type="function">
    <text evidence="8">Toxic component of a toxin-antitoxin (TA) system. An RNase.</text>
</comment>
<evidence type="ECO:0000256" key="3">
    <source>
        <dbReference type="ARBA" id="ARBA00022722"/>
    </source>
</evidence>
<sequence length="132" mass="14032">MNCLDTNVLIDYLEGKAYVGEFLASSEHTPLFAPTPALHETFVGAVRTRGADGLEKARSDLDWVEPVELTIDGAAEAARIDGELHSAGEPIGPLDTLIAGVVRDAGGTVVTRDDHFERVDGLDVTLIGDDES</sequence>
<evidence type="ECO:0000313" key="11">
    <source>
        <dbReference type="Proteomes" id="UP000324104"/>
    </source>
</evidence>